<evidence type="ECO:0000256" key="2">
    <source>
        <dbReference type="ARBA" id="ARBA00022803"/>
    </source>
</evidence>
<dbReference type="PANTHER" id="PTHR44858:SF1">
    <property type="entry name" value="UDP-N-ACETYLGLUCOSAMINE--PEPTIDE N-ACETYLGLUCOSAMINYLTRANSFERASE SPINDLY-RELATED"/>
    <property type="match status" value="1"/>
</dbReference>
<reference evidence="5" key="1">
    <citation type="journal article" date="2019" name="Int. J. Syst. Evol. Microbiol.">
        <title>The Global Catalogue of Microorganisms (GCM) 10K type strain sequencing project: providing services to taxonomists for standard genome sequencing and annotation.</title>
        <authorList>
            <consortium name="The Broad Institute Genomics Platform"/>
            <consortium name="The Broad Institute Genome Sequencing Center for Infectious Disease"/>
            <person name="Wu L."/>
            <person name="Ma J."/>
        </authorList>
    </citation>
    <scope>NUCLEOTIDE SEQUENCE [LARGE SCALE GENOMIC DNA]</scope>
    <source>
        <strain evidence="5">CGMCC 1.16306</strain>
    </source>
</reference>
<keyword evidence="5" id="KW-1185">Reference proteome</keyword>
<dbReference type="InterPro" id="IPR011990">
    <property type="entry name" value="TPR-like_helical_dom_sf"/>
</dbReference>
<dbReference type="EMBL" id="JBHTBN010000004">
    <property type="protein sequence ID" value="MFC7357859.1"/>
    <property type="molecule type" value="Genomic_DNA"/>
</dbReference>
<keyword evidence="2" id="KW-0802">TPR repeat</keyword>
<comment type="caution">
    <text evidence="4">The sequence shown here is derived from an EMBL/GenBank/DDBJ whole genome shotgun (WGS) entry which is preliminary data.</text>
</comment>
<proteinExistence type="predicted"/>
<feature type="chain" id="PRO_5046714629" evidence="3">
    <location>
        <begin position="24"/>
        <end position="287"/>
    </location>
</feature>
<keyword evidence="3" id="KW-0732">Signal</keyword>
<dbReference type="SUPFAM" id="SSF48452">
    <property type="entry name" value="TPR-like"/>
    <property type="match status" value="1"/>
</dbReference>
<dbReference type="InterPro" id="IPR050498">
    <property type="entry name" value="Ycf3"/>
</dbReference>
<dbReference type="PROSITE" id="PS51257">
    <property type="entry name" value="PROKAR_LIPOPROTEIN"/>
    <property type="match status" value="1"/>
</dbReference>
<sequence>MEKLLKYCLNCMLLMLLFSCSNSKDTYSHLSQAERQKLSIEVFNDGSHLPQGSVKSMTRIEKAIAIDPTHCDAVRELSVAYLKRGMPDKWKPQMDKAVACNPELWVGYRGYNYLWFYRDYKKAIADFDATDSLTPDFTEAPQGHSVNFWRGIAYLGLNNYEKSLSYFDKHIDKETKESGEDWVEQEAFLYKAIAHYENNQPEQALESLDKVLHYSKNLTADGKYYKGLILFEKGRCEEAMQFVDNAILDFNNGYFNSRPYVETLRQIYVEDLTQLKTKLGKCLNAPI</sequence>
<evidence type="ECO:0000256" key="1">
    <source>
        <dbReference type="ARBA" id="ARBA00022737"/>
    </source>
</evidence>
<dbReference type="Pfam" id="PF13432">
    <property type="entry name" value="TPR_16"/>
    <property type="match status" value="1"/>
</dbReference>
<accession>A0ABW2MWN9</accession>
<dbReference type="Gene3D" id="1.25.40.10">
    <property type="entry name" value="Tetratricopeptide repeat domain"/>
    <property type="match status" value="2"/>
</dbReference>
<feature type="signal peptide" evidence="3">
    <location>
        <begin position="1"/>
        <end position="23"/>
    </location>
</feature>
<protein>
    <submittedName>
        <fullName evidence="4">Tetratricopeptide repeat protein</fullName>
    </submittedName>
</protein>
<dbReference type="PANTHER" id="PTHR44858">
    <property type="entry name" value="TETRATRICOPEPTIDE REPEAT PROTEIN 6"/>
    <property type="match status" value="1"/>
</dbReference>
<organism evidence="4 5">
    <name type="scientific">Jejudonia soesokkakensis</name>
    <dbReference type="NCBI Taxonomy" id="1323432"/>
    <lineage>
        <taxon>Bacteria</taxon>
        <taxon>Pseudomonadati</taxon>
        <taxon>Bacteroidota</taxon>
        <taxon>Flavobacteriia</taxon>
        <taxon>Flavobacteriales</taxon>
        <taxon>Flavobacteriaceae</taxon>
        <taxon>Jejudonia</taxon>
    </lineage>
</organism>
<evidence type="ECO:0000313" key="5">
    <source>
        <dbReference type="Proteomes" id="UP001596415"/>
    </source>
</evidence>
<evidence type="ECO:0000313" key="4">
    <source>
        <dbReference type="EMBL" id="MFC7357859.1"/>
    </source>
</evidence>
<gene>
    <name evidence="4" type="ORF">ACFQO1_09180</name>
</gene>
<name>A0ABW2MWN9_9FLAO</name>
<dbReference type="RefSeq" id="WP_380217722.1">
    <property type="nucleotide sequence ID" value="NZ_JBHTBN010000004.1"/>
</dbReference>
<dbReference type="Proteomes" id="UP001596415">
    <property type="component" value="Unassembled WGS sequence"/>
</dbReference>
<keyword evidence="1" id="KW-0677">Repeat</keyword>
<evidence type="ECO:0000256" key="3">
    <source>
        <dbReference type="SAM" id="SignalP"/>
    </source>
</evidence>